<dbReference type="Proteomes" id="UP000198282">
    <property type="component" value="Unassembled WGS sequence"/>
</dbReference>
<keyword evidence="2" id="KW-0812">Transmembrane</keyword>
<evidence type="ECO:0000313" key="3">
    <source>
        <dbReference type="EMBL" id="SNT52059.1"/>
    </source>
</evidence>
<dbReference type="EMBL" id="FZOD01000054">
    <property type="protein sequence ID" value="SNT52059.1"/>
    <property type="molecule type" value="Genomic_DNA"/>
</dbReference>
<evidence type="ECO:0000256" key="1">
    <source>
        <dbReference type="SAM" id="MobiDB-lite"/>
    </source>
</evidence>
<name>A0A239ND21_9ACTN</name>
<dbReference type="AlphaFoldDB" id="A0A239ND21"/>
<feature type="region of interest" description="Disordered" evidence="1">
    <location>
        <begin position="212"/>
        <end position="236"/>
    </location>
</feature>
<feature type="compositionally biased region" description="Low complexity" evidence="1">
    <location>
        <begin position="212"/>
        <end position="223"/>
    </location>
</feature>
<feature type="region of interest" description="Disordered" evidence="1">
    <location>
        <begin position="289"/>
        <end position="311"/>
    </location>
</feature>
<feature type="transmembrane region" description="Helical" evidence="2">
    <location>
        <begin position="21"/>
        <end position="47"/>
    </location>
</feature>
<reference evidence="3 4" key="1">
    <citation type="submission" date="2017-06" db="EMBL/GenBank/DDBJ databases">
        <authorList>
            <person name="Kim H.J."/>
            <person name="Triplett B.A."/>
        </authorList>
    </citation>
    <scope>NUCLEOTIDE SEQUENCE [LARGE SCALE GENOMIC DNA]</scope>
    <source>
        <strain evidence="3 4">CGMCC 4.2132</strain>
    </source>
</reference>
<keyword evidence="2" id="KW-1133">Transmembrane helix</keyword>
<keyword evidence="4" id="KW-1185">Reference proteome</keyword>
<sequence length="311" mass="33287">MDFRRAAHSPRTDRFFNVRSFSKGVIAIIAIVTVLAVAVAVGLFTLFNRVTPLPTLGEGCTVTTPVGSLDLEIEQAQVAATIATVAARRNLPERAVVIAYATAIQESKLLNLESGDGDRDSVGVFQQRPSQGWGKIEQLIDPVYASGKFFSALVKVKNYRKRPLYEAAQEVQRSADGSAYAQHEEDGKLLAAAFTGRVPKAVRCWFSAPTDKATAPAGTATPAGKKRATDGAPLSAAEKARRKLVRTLGPGSTLEASSQKRGWLMASWSVAHAQEFGLRQVRYDGQAWSSATGDKGWKADAAAPAGRVEIS</sequence>
<keyword evidence="2" id="KW-0472">Membrane</keyword>
<organism evidence="3 4">
    <name type="scientific">Streptosporangium subroseum</name>
    <dbReference type="NCBI Taxonomy" id="106412"/>
    <lineage>
        <taxon>Bacteria</taxon>
        <taxon>Bacillati</taxon>
        <taxon>Actinomycetota</taxon>
        <taxon>Actinomycetes</taxon>
        <taxon>Streptosporangiales</taxon>
        <taxon>Streptosporangiaceae</taxon>
        <taxon>Streptosporangium</taxon>
    </lineage>
</organism>
<evidence type="ECO:0000313" key="4">
    <source>
        <dbReference type="Proteomes" id="UP000198282"/>
    </source>
</evidence>
<proteinExistence type="predicted"/>
<gene>
    <name evidence="3" type="ORF">SAMN05216276_105430</name>
</gene>
<protein>
    <submittedName>
        <fullName evidence="3">Uncharacterized protein</fullName>
    </submittedName>
</protein>
<evidence type="ECO:0000256" key="2">
    <source>
        <dbReference type="SAM" id="Phobius"/>
    </source>
</evidence>
<accession>A0A239ND21</accession>